<reference evidence="3" key="1">
    <citation type="submission" date="2016-11" db="UniProtKB">
        <authorList>
            <consortium name="WormBaseParasite"/>
        </authorList>
    </citation>
    <scope>IDENTIFICATION</scope>
</reference>
<sequence>MSCVLMCRTYWRRRLSCVLMCRPPVQLLPPARPGPWANTWEYVSAQWAGVAAVAKPGWGGSYDSLPAARPGPRGCVTWSNTIRRVSERRSRRQISVDTSSSRASVSLSLITIITTAAARRGIKSGSRCRLPRTTGAAERRPQCFASLRHQRQRGRRRLAYAVWLPTCWRSASGTGAALWRTSASARSPPTGSWISSARAPTPPSTAASRC</sequence>
<evidence type="ECO:0000313" key="3">
    <source>
        <dbReference type="WBParaSite" id="maker-unitig_38297-snap-gene-0.2-mRNA-1"/>
    </source>
</evidence>
<feature type="compositionally biased region" description="Low complexity" evidence="1">
    <location>
        <begin position="195"/>
        <end position="210"/>
    </location>
</feature>
<evidence type="ECO:0000313" key="2">
    <source>
        <dbReference type="Proteomes" id="UP000095280"/>
    </source>
</evidence>
<protein>
    <submittedName>
        <fullName evidence="3">Secreted protein</fullName>
    </submittedName>
</protein>
<dbReference type="AlphaFoldDB" id="A0A1I8FLU4"/>
<name>A0A1I8FLU4_9PLAT</name>
<dbReference type="Proteomes" id="UP000095280">
    <property type="component" value="Unplaced"/>
</dbReference>
<feature type="compositionally biased region" description="Polar residues" evidence="1">
    <location>
        <begin position="182"/>
        <end position="194"/>
    </location>
</feature>
<accession>A0A1I8FLU4</accession>
<keyword evidence="2" id="KW-1185">Reference proteome</keyword>
<dbReference type="WBParaSite" id="maker-unitig_38297-snap-gene-0.2-mRNA-1">
    <property type="protein sequence ID" value="maker-unitig_38297-snap-gene-0.2-mRNA-1"/>
    <property type="gene ID" value="maker-unitig_38297-snap-gene-0.2"/>
</dbReference>
<feature type="region of interest" description="Disordered" evidence="1">
    <location>
        <begin position="182"/>
        <end position="210"/>
    </location>
</feature>
<organism evidence="2 3">
    <name type="scientific">Macrostomum lignano</name>
    <dbReference type="NCBI Taxonomy" id="282301"/>
    <lineage>
        <taxon>Eukaryota</taxon>
        <taxon>Metazoa</taxon>
        <taxon>Spiralia</taxon>
        <taxon>Lophotrochozoa</taxon>
        <taxon>Platyhelminthes</taxon>
        <taxon>Rhabditophora</taxon>
        <taxon>Macrostomorpha</taxon>
        <taxon>Macrostomida</taxon>
        <taxon>Macrostomidae</taxon>
        <taxon>Macrostomum</taxon>
    </lineage>
</organism>
<proteinExistence type="predicted"/>
<evidence type="ECO:0000256" key="1">
    <source>
        <dbReference type="SAM" id="MobiDB-lite"/>
    </source>
</evidence>